<sequence length="186" mass="19611">MVVALGRRPNREAGRRGARAEAIADTTGSVDAVLLGCHGGAGTSTLAALLGTPWDLGGYTPQTRQVETFGRPLLLVTRDSAPASARTVEAVTGLSGSGAAISCLVIVADGSGPEPREATVRFRLVEDRVARIVRFPFVAGLRYADTADADKVRLPRKAERALAEIREACGEREPEASDTKGREESQ</sequence>
<keyword evidence="3" id="KW-1185">Reference proteome</keyword>
<dbReference type="Proteomes" id="UP000832041">
    <property type="component" value="Chromosome"/>
</dbReference>
<accession>A0ABY4L779</accession>
<reference evidence="2 3" key="1">
    <citation type="submission" date="2020-04" db="EMBL/GenBank/DDBJ databases">
        <title>Thermobifida alba genome sequencing and assembly.</title>
        <authorList>
            <person name="Luzics S."/>
            <person name="Horvath B."/>
            <person name="Nagy I."/>
            <person name="Toth A."/>
            <person name="Nagy I."/>
            <person name="Kukolya J."/>
        </authorList>
    </citation>
    <scope>NUCLEOTIDE SEQUENCE [LARGE SCALE GENOMIC DNA]</scope>
    <source>
        <strain evidence="2 3">DSM 43795</strain>
    </source>
</reference>
<evidence type="ECO:0000313" key="3">
    <source>
        <dbReference type="Proteomes" id="UP000832041"/>
    </source>
</evidence>
<organism evidence="2 3">
    <name type="scientific">Thermobifida alba</name>
    <name type="common">Thermomonospora alba</name>
    <dbReference type="NCBI Taxonomy" id="53522"/>
    <lineage>
        <taxon>Bacteria</taxon>
        <taxon>Bacillati</taxon>
        <taxon>Actinomycetota</taxon>
        <taxon>Actinomycetes</taxon>
        <taxon>Streptosporangiales</taxon>
        <taxon>Nocardiopsidaceae</taxon>
        <taxon>Thermobifida</taxon>
    </lineage>
</organism>
<evidence type="ECO:0000313" key="2">
    <source>
        <dbReference type="EMBL" id="UPT23533.1"/>
    </source>
</evidence>
<name>A0ABY4L779_THEAE</name>
<feature type="region of interest" description="Disordered" evidence="1">
    <location>
        <begin position="166"/>
        <end position="186"/>
    </location>
</feature>
<protein>
    <submittedName>
        <fullName evidence="2">Uncharacterized protein</fullName>
    </submittedName>
</protein>
<gene>
    <name evidence="2" type="ORF">FOF52_14565</name>
</gene>
<dbReference type="EMBL" id="CP051627">
    <property type="protein sequence ID" value="UPT23533.1"/>
    <property type="molecule type" value="Genomic_DNA"/>
</dbReference>
<evidence type="ECO:0000256" key="1">
    <source>
        <dbReference type="SAM" id="MobiDB-lite"/>
    </source>
</evidence>
<proteinExistence type="predicted"/>